<keyword evidence="2" id="KW-1185">Reference proteome</keyword>
<comment type="caution">
    <text evidence="1">The sequence shown here is derived from an EMBL/GenBank/DDBJ whole genome shotgun (WGS) entry which is preliminary data.</text>
</comment>
<sequence>MQDAGLPKYGEDDLLKYRQEDQLEKAKHYLLTSNC</sequence>
<organism evidence="1 2">
    <name type="scientific">Pontibacter mucosus</name>
    <dbReference type="NCBI Taxonomy" id="1649266"/>
    <lineage>
        <taxon>Bacteria</taxon>
        <taxon>Pseudomonadati</taxon>
        <taxon>Bacteroidota</taxon>
        <taxon>Cytophagia</taxon>
        <taxon>Cytophagales</taxon>
        <taxon>Hymenobacteraceae</taxon>
        <taxon>Pontibacter</taxon>
    </lineage>
</organism>
<accession>A0A2T5YJK5</accession>
<dbReference type="AlphaFoldDB" id="A0A2T5YJK5"/>
<gene>
    <name evidence="1" type="ORF">C8N40_104230</name>
</gene>
<evidence type="ECO:0000313" key="2">
    <source>
        <dbReference type="Proteomes" id="UP000244225"/>
    </source>
</evidence>
<dbReference type="EMBL" id="QBKI01000004">
    <property type="protein sequence ID" value="PTX19498.1"/>
    <property type="molecule type" value="Genomic_DNA"/>
</dbReference>
<name>A0A2T5YJK5_9BACT</name>
<proteinExistence type="predicted"/>
<reference evidence="1 2" key="1">
    <citation type="submission" date="2018-04" db="EMBL/GenBank/DDBJ databases">
        <title>Genomic Encyclopedia of Archaeal and Bacterial Type Strains, Phase II (KMG-II): from individual species to whole genera.</title>
        <authorList>
            <person name="Goeker M."/>
        </authorList>
    </citation>
    <scope>NUCLEOTIDE SEQUENCE [LARGE SCALE GENOMIC DNA]</scope>
    <source>
        <strain evidence="1 2">DSM 100162</strain>
    </source>
</reference>
<dbReference type="Proteomes" id="UP000244225">
    <property type="component" value="Unassembled WGS sequence"/>
</dbReference>
<evidence type="ECO:0000313" key="1">
    <source>
        <dbReference type="EMBL" id="PTX19498.1"/>
    </source>
</evidence>
<protein>
    <submittedName>
        <fullName evidence="1">Uncharacterized protein</fullName>
    </submittedName>
</protein>